<evidence type="ECO:0000256" key="14">
    <source>
        <dbReference type="HAMAP-Rule" id="MF_01864"/>
    </source>
</evidence>
<evidence type="ECO:0000259" key="15">
    <source>
        <dbReference type="PROSITE" id="PS50926"/>
    </source>
</evidence>
<dbReference type="CDD" id="cd01335">
    <property type="entry name" value="Radical_SAM"/>
    <property type="match status" value="1"/>
</dbReference>
<keyword evidence="2 14" id="KW-0004">4Fe-4S</keyword>
<evidence type="ECO:0000256" key="6">
    <source>
        <dbReference type="ARBA" id="ARBA00022694"/>
    </source>
</evidence>
<dbReference type="InterPro" id="IPR006638">
    <property type="entry name" value="Elp3/MiaA/NifB-like_rSAM"/>
</dbReference>
<keyword evidence="3 14" id="KW-0963">Cytoplasm</keyword>
<sequence length="484" mass="53816">MGGMQSETERNRALVNPGCWPYHRDKAAFSGTALQNLFIKTYGCQMNEYDSERMADLLAQSHGLKLVDDPQQADVLLLNTCSIREKAEDKVFTQLGFWRPFKEKRPEVIIGVGGCVASQEGAKLRRRAPYVDLVFGPQTLHRLPDLLDACVAERHPQVDVDFPVLEKFDRLPQRPGRDGATAFLTIQEGCDKFCTFCVVPHTRGREYSRPMPDIIREARSLVDQGVREITLLGQNVNAYRGATGLIGEGGLAELLERLARIPGLLRLRYTTSHPSNLDDDLIAAHGSIEKLAPHLHLPVQSGSDRILRRMHRKHSVEQYLEKIARLRAARPGIQISSDFIVGFPGESEADFAATMDLIEAVRFDQSYSFKYSQRPNTPALKLKDSVPEAEKDARLAILQTRINGLAQAYAQSLVGTRQAVLITGPSRRDPREVTGKTACNRSVNLPGNPDWAGQMMNIEITAALPNSLRGRLTQSNPAAHRLAV</sequence>
<evidence type="ECO:0000256" key="7">
    <source>
        <dbReference type="ARBA" id="ARBA00022723"/>
    </source>
</evidence>
<comment type="cofactor">
    <cofactor evidence="14">
        <name>[4Fe-4S] cluster</name>
        <dbReference type="ChEBI" id="CHEBI:49883"/>
    </cofactor>
    <text evidence="14">Binds 2 [4Fe-4S] clusters. One cluster is coordinated with 3 cysteines and an exchangeable S-adenosyl-L-methionine.</text>
</comment>
<comment type="catalytic activity">
    <reaction evidence="13">
        <text>N(6)-dimethylallyladenosine(37) in tRNA + (sulfur carrier)-SH + AH2 + 2 S-adenosyl-L-methionine = 2-methylsulfanyl-N(6)-dimethylallyladenosine(37) in tRNA + (sulfur carrier)-H + 5'-deoxyadenosine + L-methionine + A + S-adenosyl-L-homocysteine + 2 H(+)</text>
        <dbReference type="Rhea" id="RHEA:37067"/>
        <dbReference type="Rhea" id="RHEA-COMP:10375"/>
        <dbReference type="Rhea" id="RHEA-COMP:10376"/>
        <dbReference type="Rhea" id="RHEA-COMP:14737"/>
        <dbReference type="Rhea" id="RHEA-COMP:14739"/>
        <dbReference type="ChEBI" id="CHEBI:13193"/>
        <dbReference type="ChEBI" id="CHEBI:15378"/>
        <dbReference type="ChEBI" id="CHEBI:17319"/>
        <dbReference type="ChEBI" id="CHEBI:17499"/>
        <dbReference type="ChEBI" id="CHEBI:29917"/>
        <dbReference type="ChEBI" id="CHEBI:57844"/>
        <dbReference type="ChEBI" id="CHEBI:57856"/>
        <dbReference type="ChEBI" id="CHEBI:59789"/>
        <dbReference type="ChEBI" id="CHEBI:64428"/>
        <dbReference type="ChEBI" id="CHEBI:74415"/>
        <dbReference type="ChEBI" id="CHEBI:74417"/>
        <dbReference type="EC" id="2.8.4.3"/>
    </reaction>
    <physiologicalReaction direction="left-to-right" evidence="13">
        <dbReference type="Rhea" id="RHEA:37068"/>
    </physiologicalReaction>
</comment>
<evidence type="ECO:0000256" key="13">
    <source>
        <dbReference type="ARBA" id="ARBA00052587"/>
    </source>
</evidence>
<dbReference type="SFLD" id="SFLDS00029">
    <property type="entry name" value="Radical_SAM"/>
    <property type="match status" value="1"/>
</dbReference>
<feature type="domain" description="MTTase N-terminal" evidence="16">
    <location>
        <begin position="35"/>
        <end position="152"/>
    </location>
</feature>
<dbReference type="SFLD" id="SFLDF00273">
    <property type="entry name" value="(dimethylallyl)adenosine_tRNA"/>
    <property type="match status" value="1"/>
</dbReference>
<comment type="catalytic activity">
    <reaction evidence="12">
        <text>2-thio-N(6)-dimethylallyladenosine(37) in tRNA + S-adenosyl-L-methionine = 2-methylsulfanyl-N(6)-dimethylallyladenosine(37) in tRNA + S-adenosyl-L-homocysteine + H(+)</text>
        <dbReference type="Rhea" id="RHEA:37063"/>
        <dbReference type="Rhea" id="RHEA-COMP:10376"/>
        <dbReference type="Rhea" id="RHEA-COMP:10377"/>
        <dbReference type="ChEBI" id="CHEBI:15378"/>
        <dbReference type="ChEBI" id="CHEBI:57856"/>
        <dbReference type="ChEBI" id="CHEBI:59789"/>
        <dbReference type="ChEBI" id="CHEBI:74416"/>
        <dbReference type="ChEBI" id="CHEBI:74417"/>
    </reaction>
    <physiologicalReaction direction="left-to-right" evidence="12">
        <dbReference type="Rhea" id="RHEA:37064"/>
    </physiologicalReaction>
</comment>
<organism evidence="18 19">
    <name type="scientific">Acidithiobacillus thiooxidans ATCC 19377</name>
    <dbReference type="NCBI Taxonomy" id="637390"/>
    <lineage>
        <taxon>Bacteria</taxon>
        <taxon>Pseudomonadati</taxon>
        <taxon>Pseudomonadota</taxon>
        <taxon>Acidithiobacillia</taxon>
        <taxon>Acidithiobacillales</taxon>
        <taxon>Acidithiobacillaceae</taxon>
        <taxon>Acidithiobacillus</taxon>
    </lineage>
</organism>
<keyword evidence="4 14" id="KW-0808">Transferase</keyword>
<comment type="subunit">
    <text evidence="14">Monomer.</text>
</comment>
<feature type="binding site" evidence="14">
    <location>
        <position position="115"/>
    </location>
    <ligand>
        <name>[4Fe-4S] cluster</name>
        <dbReference type="ChEBI" id="CHEBI:49883"/>
        <label>1</label>
    </ligand>
</feature>
<feature type="domain" description="TRAM" evidence="15">
    <location>
        <begin position="411"/>
        <end position="474"/>
    </location>
</feature>
<evidence type="ECO:0000256" key="3">
    <source>
        <dbReference type="ARBA" id="ARBA00022490"/>
    </source>
</evidence>
<name>A0A543PYZ2_ACITH</name>
<proteinExistence type="inferred from homology"/>
<dbReference type="PROSITE" id="PS50926">
    <property type="entry name" value="TRAM"/>
    <property type="match status" value="1"/>
</dbReference>
<dbReference type="InterPro" id="IPR013848">
    <property type="entry name" value="Methylthiotransferase_N"/>
</dbReference>
<dbReference type="SFLD" id="SFLDG01061">
    <property type="entry name" value="methylthiotransferase"/>
    <property type="match status" value="1"/>
</dbReference>
<dbReference type="InterPro" id="IPR006463">
    <property type="entry name" value="MiaB_methiolase"/>
</dbReference>
<accession>A0A543PYZ2</accession>
<evidence type="ECO:0000259" key="16">
    <source>
        <dbReference type="PROSITE" id="PS51449"/>
    </source>
</evidence>
<evidence type="ECO:0000256" key="8">
    <source>
        <dbReference type="ARBA" id="ARBA00023004"/>
    </source>
</evidence>
<dbReference type="PANTHER" id="PTHR43020:SF2">
    <property type="entry name" value="MITOCHONDRIAL TRNA METHYLTHIOTRANSFERASE CDK5RAP1"/>
    <property type="match status" value="1"/>
</dbReference>
<dbReference type="InterPro" id="IPR058240">
    <property type="entry name" value="rSAM_sf"/>
</dbReference>
<dbReference type="Proteomes" id="UP000315403">
    <property type="component" value="Unassembled WGS sequence"/>
</dbReference>
<dbReference type="GO" id="GO:0051539">
    <property type="term" value="F:4 iron, 4 sulfur cluster binding"/>
    <property type="evidence" value="ECO:0007669"/>
    <property type="project" value="UniProtKB-UniRule"/>
</dbReference>
<comment type="catalytic activity">
    <reaction evidence="11">
        <text>N(6)-dimethylallyladenosine(37) in tRNA + (sulfur carrier)-SH + AH2 + S-adenosyl-L-methionine = 2-thio-N(6)-dimethylallyladenosine(37) in tRNA + (sulfur carrier)-H + 5'-deoxyadenosine + L-methionine + A + H(+)</text>
        <dbReference type="Rhea" id="RHEA:36339"/>
        <dbReference type="Rhea" id="RHEA-COMP:10375"/>
        <dbReference type="Rhea" id="RHEA-COMP:10377"/>
        <dbReference type="Rhea" id="RHEA-COMP:14737"/>
        <dbReference type="Rhea" id="RHEA-COMP:14739"/>
        <dbReference type="ChEBI" id="CHEBI:13193"/>
        <dbReference type="ChEBI" id="CHEBI:15378"/>
        <dbReference type="ChEBI" id="CHEBI:17319"/>
        <dbReference type="ChEBI" id="CHEBI:17499"/>
        <dbReference type="ChEBI" id="CHEBI:29917"/>
        <dbReference type="ChEBI" id="CHEBI:57844"/>
        <dbReference type="ChEBI" id="CHEBI:59789"/>
        <dbReference type="ChEBI" id="CHEBI:64428"/>
        <dbReference type="ChEBI" id="CHEBI:74415"/>
        <dbReference type="ChEBI" id="CHEBI:74416"/>
    </reaction>
    <physiologicalReaction direction="left-to-right" evidence="11">
        <dbReference type="Rhea" id="RHEA:36340"/>
    </physiologicalReaction>
</comment>
<dbReference type="InterPro" id="IPR023404">
    <property type="entry name" value="rSAM_horseshoe"/>
</dbReference>
<feature type="binding site" evidence="14">
    <location>
        <position position="44"/>
    </location>
    <ligand>
        <name>[4Fe-4S] cluster</name>
        <dbReference type="ChEBI" id="CHEBI:49883"/>
        <label>1</label>
    </ligand>
</feature>
<evidence type="ECO:0000256" key="5">
    <source>
        <dbReference type="ARBA" id="ARBA00022691"/>
    </source>
</evidence>
<evidence type="ECO:0000256" key="12">
    <source>
        <dbReference type="ARBA" id="ARBA00052380"/>
    </source>
</evidence>
<dbReference type="InterPro" id="IPR007197">
    <property type="entry name" value="rSAM"/>
</dbReference>
<dbReference type="EC" id="2.8.4.3" evidence="10 14"/>
<dbReference type="FunFam" id="3.40.50.12160:FF:000001">
    <property type="entry name" value="tRNA-2-methylthio-N(6)-dimethylallyladenosine synthase"/>
    <property type="match status" value="1"/>
</dbReference>
<keyword evidence="7 14" id="KW-0479">Metal-binding</keyword>
<keyword evidence="6 14" id="KW-0819">tRNA processing</keyword>
<evidence type="ECO:0000256" key="10">
    <source>
        <dbReference type="ARBA" id="ARBA00033765"/>
    </source>
</evidence>
<dbReference type="PROSITE" id="PS01278">
    <property type="entry name" value="MTTASE_RADICAL"/>
    <property type="match status" value="1"/>
</dbReference>
<dbReference type="NCBIfam" id="TIGR01574">
    <property type="entry name" value="miaB-methiolase"/>
    <property type="match status" value="1"/>
</dbReference>
<dbReference type="PROSITE" id="PS51449">
    <property type="entry name" value="MTTASE_N"/>
    <property type="match status" value="1"/>
</dbReference>
<gene>
    <name evidence="14 18" type="primary">miaB</name>
    <name evidence="18" type="ORF">DLNHIDIE_03349</name>
</gene>
<keyword evidence="5 14" id="KW-0949">S-adenosyl-L-methionine</keyword>
<evidence type="ECO:0000313" key="19">
    <source>
        <dbReference type="Proteomes" id="UP000315403"/>
    </source>
</evidence>
<evidence type="ECO:0000256" key="9">
    <source>
        <dbReference type="ARBA" id="ARBA00023014"/>
    </source>
</evidence>
<dbReference type="Pfam" id="PF00919">
    <property type="entry name" value="UPF0004"/>
    <property type="match status" value="1"/>
</dbReference>
<comment type="function">
    <text evidence="1 14">Catalyzes the methylthiolation of N6-(dimethylallyl)adenosine (i(6)A), leading to the formation of 2-methylthio-N6-(dimethylallyl)adenosine (ms(2)i(6)A) at position 37 in tRNAs that read codons beginning with uridine.</text>
</comment>
<dbReference type="HAMAP" id="MF_01864">
    <property type="entry name" value="tRNA_metthiotr_MiaB"/>
    <property type="match status" value="1"/>
</dbReference>
<reference evidence="18 19" key="1">
    <citation type="submission" date="2019-03" db="EMBL/GenBank/DDBJ databases">
        <title>New insights into Acidothiobacillus thiooxidans sulfur metabolism through coupled gene expression, solution geochemistry, microscopy and spectroscopy analyses.</title>
        <authorList>
            <person name="Camacho D."/>
            <person name="Frazao R."/>
            <person name="Fouillen A."/>
            <person name="Nanci A."/>
            <person name="Lang B.F."/>
            <person name="Apte S.C."/>
            <person name="Baron C."/>
            <person name="Warren L.A."/>
        </authorList>
    </citation>
    <scope>NUCLEOTIDE SEQUENCE [LARGE SCALE GENOMIC DNA]</scope>
    <source>
        <strain evidence="18 19">ATCC 19377</strain>
    </source>
</reference>
<dbReference type="NCBIfam" id="TIGR00089">
    <property type="entry name" value="MiaB/RimO family radical SAM methylthiotransferase"/>
    <property type="match status" value="1"/>
</dbReference>
<dbReference type="SUPFAM" id="SSF102114">
    <property type="entry name" value="Radical SAM enzymes"/>
    <property type="match status" value="1"/>
</dbReference>
<feature type="binding site" evidence="14">
    <location>
        <position position="194"/>
    </location>
    <ligand>
        <name>[4Fe-4S] cluster</name>
        <dbReference type="ChEBI" id="CHEBI:49883"/>
        <label>2</label>
        <note>4Fe-4S-S-AdoMet</note>
    </ligand>
</feature>
<dbReference type="AlphaFoldDB" id="A0A543PYZ2"/>
<feature type="domain" description="Radical SAM core" evidence="17">
    <location>
        <begin position="176"/>
        <end position="408"/>
    </location>
</feature>
<dbReference type="Gene3D" id="3.80.30.20">
    <property type="entry name" value="tm_1862 like domain"/>
    <property type="match status" value="1"/>
</dbReference>
<dbReference type="GO" id="GO:0005829">
    <property type="term" value="C:cytosol"/>
    <property type="evidence" value="ECO:0007669"/>
    <property type="project" value="TreeGrafter"/>
</dbReference>
<evidence type="ECO:0000256" key="4">
    <source>
        <dbReference type="ARBA" id="ARBA00022679"/>
    </source>
</evidence>
<dbReference type="InterPro" id="IPR005839">
    <property type="entry name" value="Methylthiotransferase"/>
</dbReference>
<keyword evidence="8 14" id="KW-0408">Iron</keyword>
<dbReference type="GO" id="GO:0046872">
    <property type="term" value="F:metal ion binding"/>
    <property type="evidence" value="ECO:0007669"/>
    <property type="project" value="UniProtKB-KW"/>
</dbReference>
<evidence type="ECO:0000256" key="2">
    <source>
        <dbReference type="ARBA" id="ARBA00022485"/>
    </source>
</evidence>
<dbReference type="SFLD" id="SFLDG01082">
    <property type="entry name" value="B12-binding_domain_containing"/>
    <property type="match status" value="1"/>
</dbReference>
<feature type="binding site" evidence="14">
    <location>
        <position position="81"/>
    </location>
    <ligand>
        <name>[4Fe-4S] cluster</name>
        <dbReference type="ChEBI" id="CHEBI:49883"/>
        <label>1</label>
    </ligand>
</feature>
<comment type="similarity">
    <text evidence="14">Belongs to the methylthiotransferase family. MiaB subfamily.</text>
</comment>
<feature type="binding site" evidence="14">
    <location>
        <position position="197"/>
    </location>
    <ligand>
        <name>[4Fe-4S] cluster</name>
        <dbReference type="ChEBI" id="CHEBI:49883"/>
        <label>2</label>
        <note>4Fe-4S-S-AdoMet</note>
    </ligand>
</feature>
<dbReference type="Pfam" id="PF01938">
    <property type="entry name" value="TRAM"/>
    <property type="match status" value="1"/>
</dbReference>
<evidence type="ECO:0000259" key="17">
    <source>
        <dbReference type="PROSITE" id="PS51918"/>
    </source>
</evidence>
<feature type="binding site" evidence="14">
    <location>
        <position position="190"/>
    </location>
    <ligand>
        <name>[4Fe-4S] cluster</name>
        <dbReference type="ChEBI" id="CHEBI:49883"/>
        <label>2</label>
        <note>4Fe-4S-S-AdoMet</note>
    </ligand>
</feature>
<keyword evidence="9 14" id="KW-0411">Iron-sulfur</keyword>
<protein>
    <recommendedName>
        <fullName evidence="10 14">tRNA-2-methylthio-N(6)-dimethylallyladenosine synthase</fullName>
        <ecNumber evidence="10 14">2.8.4.3</ecNumber>
    </recommendedName>
    <alternativeName>
        <fullName evidence="14">(Dimethylallyl)adenosine tRNA methylthiotransferase MiaB</fullName>
    </alternativeName>
    <alternativeName>
        <fullName evidence="14">tRNA-i(6)A37 methylthiotransferase</fullName>
    </alternativeName>
</protein>
<dbReference type="EMBL" id="SZUV01000006">
    <property type="protein sequence ID" value="TQN49304.1"/>
    <property type="molecule type" value="Genomic_DNA"/>
</dbReference>
<dbReference type="InterPro" id="IPR020612">
    <property type="entry name" value="Methylthiotransferase_CS"/>
</dbReference>
<comment type="subcellular location">
    <subcellularLocation>
        <location evidence="14">Cytoplasm</location>
    </subcellularLocation>
</comment>
<dbReference type="InterPro" id="IPR038135">
    <property type="entry name" value="Methylthiotransferase_N_sf"/>
</dbReference>
<comment type="caution">
    <text evidence="18">The sequence shown here is derived from an EMBL/GenBank/DDBJ whole genome shotgun (WGS) entry which is preliminary data.</text>
</comment>
<dbReference type="Pfam" id="PF04055">
    <property type="entry name" value="Radical_SAM"/>
    <property type="match status" value="1"/>
</dbReference>
<dbReference type="SMART" id="SM00729">
    <property type="entry name" value="Elp3"/>
    <property type="match status" value="1"/>
</dbReference>
<dbReference type="FunFam" id="3.80.30.20:FF:000001">
    <property type="entry name" value="tRNA-2-methylthio-N(6)-dimethylallyladenosine synthase 2"/>
    <property type="match status" value="1"/>
</dbReference>
<dbReference type="GO" id="GO:0035597">
    <property type="term" value="F:tRNA-2-methylthio-N(6)-dimethylallyladenosine(37) synthase activity"/>
    <property type="evidence" value="ECO:0007669"/>
    <property type="project" value="UniProtKB-EC"/>
</dbReference>
<evidence type="ECO:0000256" key="1">
    <source>
        <dbReference type="ARBA" id="ARBA00003234"/>
    </source>
</evidence>
<dbReference type="PROSITE" id="PS51918">
    <property type="entry name" value="RADICAL_SAM"/>
    <property type="match status" value="1"/>
</dbReference>
<dbReference type="InterPro" id="IPR002792">
    <property type="entry name" value="TRAM_dom"/>
</dbReference>
<dbReference type="PANTHER" id="PTHR43020">
    <property type="entry name" value="CDK5 REGULATORY SUBUNIT-ASSOCIATED PROTEIN 1"/>
    <property type="match status" value="1"/>
</dbReference>
<evidence type="ECO:0000313" key="18">
    <source>
        <dbReference type="EMBL" id="TQN49304.1"/>
    </source>
</evidence>
<evidence type="ECO:0000256" key="11">
    <source>
        <dbReference type="ARBA" id="ARBA00050926"/>
    </source>
</evidence>
<dbReference type="Gene3D" id="3.40.50.12160">
    <property type="entry name" value="Methylthiotransferase, N-terminal domain"/>
    <property type="match status" value="1"/>
</dbReference>